<protein>
    <submittedName>
        <fullName evidence="2">Uncharacterized protein</fullName>
    </submittedName>
</protein>
<keyword evidence="1" id="KW-0812">Transmembrane</keyword>
<proteinExistence type="predicted"/>
<accession>A0A0L8I9N6</accession>
<sequence length="60" mass="7210">MVYLRTCVPHIFSLNSPFHPFFLFCIRFLMLGINLFFHFFLSLTHIFLTHSFSFSPKYTS</sequence>
<keyword evidence="1" id="KW-1133">Transmembrane helix</keyword>
<feature type="transmembrane region" description="Helical" evidence="1">
    <location>
        <begin position="21"/>
        <end position="48"/>
    </location>
</feature>
<keyword evidence="1" id="KW-0472">Membrane</keyword>
<dbReference type="AlphaFoldDB" id="A0A0L8I9N6"/>
<organism evidence="2">
    <name type="scientific">Octopus bimaculoides</name>
    <name type="common">California two-spotted octopus</name>
    <dbReference type="NCBI Taxonomy" id="37653"/>
    <lineage>
        <taxon>Eukaryota</taxon>
        <taxon>Metazoa</taxon>
        <taxon>Spiralia</taxon>
        <taxon>Lophotrochozoa</taxon>
        <taxon>Mollusca</taxon>
        <taxon>Cephalopoda</taxon>
        <taxon>Coleoidea</taxon>
        <taxon>Octopodiformes</taxon>
        <taxon>Octopoda</taxon>
        <taxon>Incirrata</taxon>
        <taxon>Octopodidae</taxon>
        <taxon>Octopus</taxon>
    </lineage>
</organism>
<reference evidence="2" key="1">
    <citation type="submission" date="2015-07" db="EMBL/GenBank/DDBJ databases">
        <title>MeaNS - Measles Nucleotide Surveillance Program.</title>
        <authorList>
            <person name="Tran T."/>
            <person name="Druce J."/>
        </authorList>
    </citation>
    <scope>NUCLEOTIDE SEQUENCE</scope>
    <source>
        <strain evidence="2">UCB-OBI-ISO-001</strain>
        <tissue evidence="2">Gonad</tissue>
    </source>
</reference>
<evidence type="ECO:0000313" key="2">
    <source>
        <dbReference type="EMBL" id="KOF98218.1"/>
    </source>
</evidence>
<dbReference type="EMBL" id="KQ416196">
    <property type="protein sequence ID" value="KOF98218.1"/>
    <property type="molecule type" value="Genomic_DNA"/>
</dbReference>
<name>A0A0L8I9N6_OCTBM</name>
<evidence type="ECO:0000256" key="1">
    <source>
        <dbReference type="SAM" id="Phobius"/>
    </source>
</evidence>
<gene>
    <name evidence="2" type="ORF">OCBIM_22026668mg</name>
</gene>